<dbReference type="InterPro" id="IPR050807">
    <property type="entry name" value="TransReg_Diox_bact_type"/>
</dbReference>
<dbReference type="SUPFAM" id="SSF47413">
    <property type="entry name" value="lambda repressor-like DNA-binding domains"/>
    <property type="match status" value="1"/>
</dbReference>
<dbReference type="GeneID" id="86053431"/>
<keyword evidence="1" id="KW-0238">DNA-binding</keyword>
<dbReference type="CDD" id="cd00093">
    <property type="entry name" value="HTH_XRE"/>
    <property type="match status" value="1"/>
</dbReference>
<evidence type="ECO:0000259" key="2">
    <source>
        <dbReference type="PROSITE" id="PS50943"/>
    </source>
</evidence>
<dbReference type="AlphaFoldDB" id="A0A6N7WDU7"/>
<dbReference type="PROSITE" id="PS50943">
    <property type="entry name" value="HTH_CROC1"/>
    <property type="match status" value="1"/>
</dbReference>
<sequence length="69" mass="7482">MEILLWQQRTGKNYTLVQLAEITGISKSEINAIENGKVSPRLDTLESLAAGLGVNICDLYKSSITNSGN</sequence>
<organism evidence="3 4">
    <name type="scientific">Eisenbergiella porci</name>
    <dbReference type="NCBI Taxonomy" id="2652274"/>
    <lineage>
        <taxon>Bacteria</taxon>
        <taxon>Bacillati</taxon>
        <taxon>Bacillota</taxon>
        <taxon>Clostridia</taxon>
        <taxon>Lachnospirales</taxon>
        <taxon>Lachnospiraceae</taxon>
        <taxon>Eisenbergiella</taxon>
    </lineage>
</organism>
<dbReference type="EMBL" id="VUMI01000014">
    <property type="protein sequence ID" value="MSS88657.1"/>
    <property type="molecule type" value="Genomic_DNA"/>
</dbReference>
<evidence type="ECO:0000313" key="4">
    <source>
        <dbReference type="Proteomes" id="UP000436047"/>
    </source>
</evidence>
<comment type="caution">
    <text evidence="3">The sequence shown here is derived from an EMBL/GenBank/DDBJ whole genome shotgun (WGS) entry which is preliminary data.</text>
</comment>
<reference evidence="3 4" key="1">
    <citation type="submission" date="2019-08" db="EMBL/GenBank/DDBJ databases">
        <title>In-depth cultivation of the pig gut microbiome towards novel bacterial diversity and tailored functional studies.</title>
        <authorList>
            <person name="Wylensek D."/>
            <person name="Hitch T.C.A."/>
            <person name="Clavel T."/>
        </authorList>
    </citation>
    <scope>NUCLEOTIDE SEQUENCE [LARGE SCALE GENOMIC DNA]</scope>
    <source>
        <strain evidence="3 4">WCA-389-WT-23B</strain>
    </source>
</reference>
<dbReference type="GO" id="GO:0005829">
    <property type="term" value="C:cytosol"/>
    <property type="evidence" value="ECO:0007669"/>
    <property type="project" value="TreeGrafter"/>
</dbReference>
<feature type="domain" description="HTH cro/C1-type" evidence="2">
    <location>
        <begin position="5"/>
        <end position="59"/>
    </location>
</feature>
<dbReference type="InterPro" id="IPR010982">
    <property type="entry name" value="Lambda_DNA-bd_dom_sf"/>
</dbReference>
<gene>
    <name evidence="3" type="ORF">FYJ45_10220</name>
</gene>
<protein>
    <submittedName>
        <fullName evidence="3">Helix-turn-helix transcriptional regulator</fullName>
    </submittedName>
</protein>
<accession>A0A6N7WDU7</accession>
<evidence type="ECO:0000256" key="1">
    <source>
        <dbReference type="ARBA" id="ARBA00023125"/>
    </source>
</evidence>
<keyword evidence="4" id="KW-1185">Reference proteome</keyword>
<dbReference type="PANTHER" id="PTHR46797">
    <property type="entry name" value="HTH-TYPE TRANSCRIPTIONAL REGULATOR"/>
    <property type="match status" value="1"/>
</dbReference>
<dbReference type="PANTHER" id="PTHR46797:SF1">
    <property type="entry name" value="METHYLPHOSPHONATE SYNTHASE"/>
    <property type="match status" value="1"/>
</dbReference>
<dbReference type="Proteomes" id="UP000436047">
    <property type="component" value="Unassembled WGS sequence"/>
</dbReference>
<dbReference type="Pfam" id="PF01381">
    <property type="entry name" value="HTH_3"/>
    <property type="match status" value="1"/>
</dbReference>
<name>A0A6N7WDU7_9FIRM</name>
<dbReference type="RefSeq" id="WP_154464526.1">
    <property type="nucleotide sequence ID" value="NZ_VUMI01000014.1"/>
</dbReference>
<dbReference type="GO" id="GO:0003677">
    <property type="term" value="F:DNA binding"/>
    <property type="evidence" value="ECO:0007669"/>
    <property type="project" value="UniProtKB-KW"/>
</dbReference>
<dbReference type="Gene3D" id="1.10.260.40">
    <property type="entry name" value="lambda repressor-like DNA-binding domains"/>
    <property type="match status" value="1"/>
</dbReference>
<proteinExistence type="predicted"/>
<dbReference type="GO" id="GO:0003700">
    <property type="term" value="F:DNA-binding transcription factor activity"/>
    <property type="evidence" value="ECO:0007669"/>
    <property type="project" value="TreeGrafter"/>
</dbReference>
<dbReference type="InterPro" id="IPR001387">
    <property type="entry name" value="Cro/C1-type_HTH"/>
</dbReference>
<dbReference type="SMART" id="SM00530">
    <property type="entry name" value="HTH_XRE"/>
    <property type="match status" value="1"/>
</dbReference>
<evidence type="ECO:0000313" key="3">
    <source>
        <dbReference type="EMBL" id="MSS88657.1"/>
    </source>
</evidence>